<organism evidence="4 5">
    <name type="scientific">Roseomonas marmotae</name>
    <dbReference type="NCBI Taxonomy" id="2768161"/>
    <lineage>
        <taxon>Bacteria</taxon>
        <taxon>Pseudomonadati</taxon>
        <taxon>Pseudomonadota</taxon>
        <taxon>Alphaproteobacteria</taxon>
        <taxon>Acetobacterales</taxon>
        <taxon>Roseomonadaceae</taxon>
        <taxon>Roseomonas</taxon>
    </lineage>
</organism>
<comment type="caution">
    <text evidence="4">The sequence shown here is derived from an EMBL/GenBank/DDBJ whole genome shotgun (WGS) entry which is preliminary data.</text>
</comment>
<protein>
    <submittedName>
        <fullName evidence="4">D-amino acid dehydrogenase</fullName>
    </submittedName>
</protein>
<name>A0ABS3KH67_9PROT</name>
<evidence type="ECO:0000313" key="4">
    <source>
        <dbReference type="EMBL" id="MBO1076337.1"/>
    </source>
</evidence>
<dbReference type="PANTHER" id="PTHR13847:SF280">
    <property type="entry name" value="D-AMINO ACID DEHYDROGENASE"/>
    <property type="match status" value="1"/>
</dbReference>
<dbReference type="SUPFAM" id="SSF54373">
    <property type="entry name" value="FAD-linked reductases, C-terminal domain"/>
    <property type="match status" value="1"/>
</dbReference>
<reference evidence="4 5" key="1">
    <citation type="submission" date="2020-09" db="EMBL/GenBank/DDBJ databases">
        <title>Roseomonas.</title>
        <authorList>
            <person name="Zhu W."/>
        </authorList>
    </citation>
    <scope>NUCLEOTIDE SEQUENCE [LARGE SCALE GENOMIC DNA]</scope>
    <source>
        <strain evidence="4 5">1311</strain>
    </source>
</reference>
<evidence type="ECO:0000259" key="3">
    <source>
        <dbReference type="Pfam" id="PF01266"/>
    </source>
</evidence>
<dbReference type="SUPFAM" id="SSF51905">
    <property type="entry name" value="FAD/NAD(P)-binding domain"/>
    <property type="match status" value="1"/>
</dbReference>
<evidence type="ECO:0000256" key="1">
    <source>
        <dbReference type="ARBA" id="ARBA00009410"/>
    </source>
</evidence>
<dbReference type="Gene3D" id="3.30.9.10">
    <property type="entry name" value="D-Amino Acid Oxidase, subunit A, domain 2"/>
    <property type="match status" value="1"/>
</dbReference>
<dbReference type="Pfam" id="PF01266">
    <property type="entry name" value="DAO"/>
    <property type="match status" value="1"/>
</dbReference>
<gene>
    <name evidence="4" type="ORF">IAI60_17130</name>
</gene>
<dbReference type="NCBIfam" id="NF001933">
    <property type="entry name" value="PRK00711.1"/>
    <property type="match status" value="1"/>
</dbReference>
<dbReference type="InterPro" id="IPR036188">
    <property type="entry name" value="FAD/NAD-bd_sf"/>
</dbReference>
<proteinExistence type="inferred from homology"/>
<keyword evidence="5" id="KW-1185">Reference proteome</keyword>
<feature type="domain" description="FAD dependent oxidoreductase" evidence="3">
    <location>
        <begin position="2"/>
        <end position="403"/>
    </location>
</feature>
<evidence type="ECO:0000256" key="2">
    <source>
        <dbReference type="ARBA" id="ARBA00023002"/>
    </source>
</evidence>
<evidence type="ECO:0000313" key="5">
    <source>
        <dbReference type="Proteomes" id="UP001518990"/>
    </source>
</evidence>
<dbReference type="EMBL" id="JACTNF010000020">
    <property type="protein sequence ID" value="MBO1076337.1"/>
    <property type="molecule type" value="Genomic_DNA"/>
</dbReference>
<dbReference type="RefSeq" id="WP_207449222.1">
    <property type="nucleotide sequence ID" value="NZ_CP061091.1"/>
</dbReference>
<keyword evidence="2" id="KW-0560">Oxidoreductase</keyword>
<sequence>MRITILGAGVIGVASAYWLHAEGHEVEVIERREGAGLETSWGNGAIIHVSSVQPWAAPGVPMKVLKWLGQEDAPMLLRPSAVPRVWRWGLGFLRAARPAQYKAGSLANLKLAMESTAAMAEIREATGVQYDYAGNCVIKTFSDQGSLDVAAAEHLALAPYGLQTEVLSQAECVAREPALAPVADKIAGGLGFPQDEVGDCNKFSQGLAKWLEARGVRFRYNTTVEDVVLKGGRVAAVRISSDAGAAELPADAVVVALASQSVPLLKRLGVAMPIQPVKGVSVTLPRSVWPEGPRNAILEDSRKFALTPLGDRYRIVGSAEVGDQSTEPSPVRVSALTRKVAELFPNLAHCEDMPGAVSWAGLRPMVPDAQPRIGPTRVPGLWTNTGHGHTGWTMAAGSGRRLAGLMAGRPAEAAA</sequence>
<dbReference type="Gene3D" id="3.50.50.60">
    <property type="entry name" value="FAD/NAD(P)-binding domain"/>
    <property type="match status" value="2"/>
</dbReference>
<dbReference type="InterPro" id="IPR006076">
    <property type="entry name" value="FAD-dep_OxRdtase"/>
</dbReference>
<comment type="similarity">
    <text evidence="1">Belongs to the DadA oxidoreductase family.</text>
</comment>
<dbReference type="Proteomes" id="UP001518990">
    <property type="component" value="Unassembled WGS sequence"/>
</dbReference>
<dbReference type="PANTHER" id="PTHR13847">
    <property type="entry name" value="SARCOSINE DEHYDROGENASE-RELATED"/>
    <property type="match status" value="1"/>
</dbReference>
<accession>A0ABS3KH67</accession>